<protein>
    <submittedName>
        <fullName evidence="2">Uncharacterized protein</fullName>
    </submittedName>
</protein>
<evidence type="ECO:0000256" key="1">
    <source>
        <dbReference type="SAM" id="Phobius"/>
    </source>
</evidence>
<feature type="transmembrane region" description="Helical" evidence="1">
    <location>
        <begin position="98"/>
        <end position="121"/>
    </location>
</feature>
<proteinExistence type="predicted"/>
<evidence type="ECO:0000313" key="3">
    <source>
        <dbReference type="Proteomes" id="UP000198507"/>
    </source>
</evidence>
<dbReference type="Proteomes" id="UP000198507">
    <property type="component" value="Unassembled WGS sequence"/>
</dbReference>
<keyword evidence="1" id="KW-1133">Transmembrane helix</keyword>
<keyword evidence="1" id="KW-0472">Membrane</keyword>
<keyword evidence="1" id="KW-0812">Transmembrane</keyword>
<keyword evidence="3" id="KW-1185">Reference proteome</keyword>
<reference evidence="3" key="1">
    <citation type="submission" date="2016-10" db="EMBL/GenBank/DDBJ databases">
        <authorList>
            <person name="Varghese N."/>
            <person name="Submissions S."/>
        </authorList>
    </citation>
    <scope>NUCLEOTIDE SEQUENCE [LARGE SCALE GENOMIC DNA]</scope>
    <source>
        <strain evidence="3">DSM 44209</strain>
    </source>
</reference>
<sequence length="168" mass="17331">MTTGTDTYRRELVQALRTGNVPPERIGEIVAEVESHVADTGEDPREAFGPAREYAAGFRRPRSRWSAAARPAPTLLGALCGFLVGNGVVGLVDGEPALGMPAWVVLTAGAVLWIPSLVAVLRLSVPVPDPRTGRSITPAPGPVATAVGMGATLVAVAVACWGLAVLTS</sequence>
<organism evidence="2 3">
    <name type="scientific">Geodermatophilus poikilotrophus</name>
    <dbReference type="NCBI Taxonomy" id="1333667"/>
    <lineage>
        <taxon>Bacteria</taxon>
        <taxon>Bacillati</taxon>
        <taxon>Actinomycetota</taxon>
        <taxon>Actinomycetes</taxon>
        <taxon>Geodermatophilales</taxon>
        <taxon>Geodermatophilaceae</taxon>
        <taxon>Geodermatophilus</taxon>
    </lineage>
</organism>
<dbReference type="Pfam" id="PF22564">
    <property type="entry name" value="HAAS"/>
    <property type="match status" value="1"/>
</dbReference>
<dbReference type="RefSeq" id="WP_091447767.1">
    <property type="nucleotide sequence ID" value="NZ_FOIE01000010.1"/>
</dbReference>
<gene>
    <name evidence="2" type="ORF">SAMN04488546_4130</name>
</gene>
<evidence type="ECO:0000313" key="2">
    <source>
        <dbReference type="EMBL" id="SET90465.1"/>
    </source>
</evidence>
<dbReference type="EMBL" id="FOIE01000010">
    <property type="protein sequence ID" value="SET90465.1"/>
    <property type="molecule type" value="Genomic_DNA"/>
</dbReference>
<dbReference type="AlphaFoldDB" id="A0A1I0I1V3"/>
<accession>A0A1I0I1V3</accession>
<feature type="transmembrane region" description="Helical" evidence="1">
    <location>
        <begin position="72"/>
        <end position="92"/>
    </location>
</feature>
<dbReference type="OrthoDB" id="5192631at2"/>
<name>A0A1I0I1V3_9ACTN</name>
<feature type="transmembrane region" description="Helical" evidence="1">
    <location>
        <begin position="142"/>
        <end position="164"/>
    </location>
</feature>